<proteinExistence type="inferred from homology"/>
<dbReference type="PANTHER" id="PTHR35786">
    <property type="entry name" value="REDOX-SENSING TRANSCRIPTIONAL REPRESSOR REX"/>
    <property type="match status" value="1"/>
</dbReference>
<evidence type="ECO:0000256" key="7">
    <source>
        <dbReference type="HAMAP-Rule" id="MF_01131"/>
    </source>
</evidence>
<name>A0A1H0NQY4_9ACTN</name>
<gene>
    <name evidence="7" type="primary">rex</name>
    <name evidence="9" type="ORF">SAMN04515671_2456</name>
</gene>
<dbReference type="Gene3D" id="1.10.10.10">
    <property type="entry name" value="Winged helix-like DNA-binding domain superfamily/Winged helix DNA-binding domain"/>
    <property type="match status" value="1"/>
</dbReference>
<dbReference type="RefSeq" id="WP_090476211.1">
    <property type="nucleotide sequence ID" value="NZ_LT629710.1"/>
</dbReference>
<dbReference type="SMART" id="SM00881">
    <property type="entry name" value="CoA_binding"/>
    <property type="match status" value="1"/>
</dbReference>
<dbReference type="GO" id="GO:0005737">
    <property type="term" value="C:cytoplasm"/>
    <property type="evidence" value="ECO:0007669"/>
    <property type="project" value="UniProtKB-SubCell"/>
</dbReference>
<dbReference type="GO" id="GO:0003677">
    <property type="term" value="F:DNA binding"/>
    <property type="evidence" value="ECO:0007669"/>
    <property type="project" value="UniProtKB-UniRule"/>
</dbReference>
<evidence type="ECO:0000256" key="6">
    <source>
        <dbReference type="ARBA" id="ARBA00023163"/>
    </source>
</evidence>
<dbReference type="NCBIfam" id="NF003994">
    <property type="entry name" value="PRK05472.2-3"/>
    <property type="match status" value="1"/>
</dbReference>
<keyword evidence="1 7" id="KW-0963">Cytoplasm</keyword>
<dbReference type="SUPFAM" id="SSF51735">
    <property type="entry name" value="NAD(P)-binding Rossmann-fold domains"/>
    <property type="match status" value="1"/>
</dbReference>
<keyword evidence="10" id="KW-1185">Reference proteome</keyword>
<dbReference type="NCBIfam" id="NF003992">
    <property type="entry name" value="PRK05472.2-1"/>
    <property type="match status" value="1"/>
</dbReference>
<dbReference type="InterPro" id="IPR036390">
    <property type="entry name" value="WH_DNA-bd_sf"/>
</dbReference>
<dbReference type="InterPro" id="IPR058236">
    <property type="entry name" value="Rex_actinobacterial-type"/>
</dbReference>
<dbReference type="SUPFAM" id="SSF46785">
    <property type="entry name" value="Winged helix' DNA-binding domain"/>
    <property type="match status" value="1"/>
</dbReference>
<dbReference type="STRING" id="1090615.SAMN04515671_2456"/>
<organism evidence="9 10">
    <name type="scientific">Nakamurella panacisegetis</name>
    <dbReference type="NCBI Taxonomy" id="1090615"/>
    <lineage>
        <taxon>Bacteria</taxon>
        <taxon>Bacillati</taxon>
        <taxon>Actinomycetota</taxon>
        <taxon>Actinomycetes</taxon>
        <taxon>Nakamurellales</taxon>
        <taxon>Nakamurellaceae</taxon>
        <taxon>Nakamurella</taxon>
    </lineage>
</organism>
<reference evidence="9 10" key="1">
    <citation type="submission" date="2016-10" db="EMBL/GenBank/DDBJ databases">
        <authorList>
            <person name="de Groot N.N."/>
        </authorList>
    </citation>
    <scope>NUCLEOTIDE SEQUENCE [LARGE SCALE GENOMIC DNA]</scope>
    <source>
        <strain evidence="10">P4-7,KCTC 19426,CECT 7604</strain>
    </source>
</reference>
<evidence type="ECO:0000256" key="5">
    <source>
        <dbReference type="ARBA" id="ARBA00023125"/>
    </source>
</evidence>
<comment type="function">
    <text evidence="7">Modulates transcription in response to changes in cellular NADH/NAD(+) redox state.</text>
</comment>
<dbReference type="InterPro" id="IPR009718">
    <property type="entry name" value="Rex_DNA-bd_C_dom"/>
</dbReference>
<evidence type="ECO:0000256" key="1">
    <source>
        <dbReference type="ARBA" id="ARBA00022490"/>
    </source>
</evidence>
<evidence type="ECO:0000259" key="8">
    <source>
        <dbReference type="SMART" id="SM00881"/>
    </source>
</evidence>
<dbReference type="Pfam" id="PF06971">
    <property type="entry name" value="Put_DNA-bind_N"/>
    <property type="match status" value="1"/>
</dbReference>
<keyword evidence="4 7" id="KW-0520">NAD</keyword>
<dbReference type="InterPro" id="IPR036388">
    <property type="entry name" value="WH-like_DNA-bd_sf"/>
</dbReference>
<dbReference type="NCBIfam" id="NF003995">
    <property type="entry name" value="PRK05472.2-4"/>
    <property type="match status" value="1"/>
</dbReference>
<dbReference type="NCBIfam" id="NF003993">
    <property type="entry name" value="PRK05472.2-2"/>
    <property type="match status" value="1"/>
</dbReference>
<dbReference type="InterPro" id="IPR022876">
    <property type="entry name" value="Tscrpt_rep_Rex"/>
</dbReference>
<evidence type="ECO:0000313" key="10">
    <source>
        <dbReference type="Proteomes" id="UP000198741"/>
    </source>
</evidence>
<feature type="domain" description="CoA-binding" evidence="8">
    <location>
        <begin position="112"/>
        <end position="213"/>
    </location>
</feature>
<comment type="subunit">
    <text evidence="7">Homodimer.</text>
</comment>
<accession>A0A1H0NQY4</accession>
<keyword evidence="2 7" id="KW-0678">Repressor</keyword>
<dbReference type="GO" id="GO:0045892">
    <property type="term" value="P:negative regulation of DNA-templated transcription"/>
    <property type="evidence" value="ECO:0007669"/>
    <property type="project" value="InterPro"/>
</dbReference>
<sequence>MTRQAGGENNAGSAVAAAAPDLGRTRSRAIPEATVGRLAVYLRVLTDPQAVRPALGDRGDGVRVVSSAELAAAAGVNPAGLRRDLSFLGSHGVRGVGYDVDTLIEQIQRVLGAHHHFRVALVGIGNLGQALAGYAGFGGRGFGIGALFDVDVEKIGRTVAGLRIRDLADAQEVCPAEGITIGVITTPEGAAQSAADALVTAGIFSILNFAPGKIVVPAGVEVRRVDLALELQMLAFHETSRVDGVVAR</sequence>
<keyword evidence="3 7" id="KW-0805">Transcription regulation</keyword>
<comment type="subcellular location">
    <subcellularLocation>
        <location evidence="7">Cytoplasm</location>
    </subcellularLocation>
</comment>
<dbReference type="Gene3D" id="3.40.50.720">
    <property type="entry name" value="NAD(P)-binding Rossmann-like Domain"/>
    <property type="match status" value="1"/>
</dbReference>
<comment type="caution">
    <text evidence="7">Lacks conserved residue(s) required for the propagation of feature annotation.</text>
</comment>
<evidence type="ECO:0000256" key="4">
    <source>
        <dbReference type="ARBA" id="ARBA00023027"/>
    </source>
</evidence>
<evidence type="ECO:0000256" key="3">
    <source>
        <dbReference type="ARBA" id="ARBA00023015"/>
    </source>
</evidence>
<dbReference type="NCBIfam" id="NF003996">
    <property type="entry name" value="PRK05472.2-5"/>
    <property type="match status" value="1"/>
</dbReference>
<dbReference type="EMBL" id="LT629710">
    <property type="protein sequence ID" value="SDO95202.1"/>
    <property type="molecule type" value="Genomic_DNA"/>
</dbReference>
<comment type="similarity">
    <text evidence="7">Belongs to the transcriptional regulatory Rex family.</text>
</comment>
<dbReference type="InterPro" id="IPR003781">
    <property type="entry name" value="CoA-bd"/>
</dbReference>
<dbReference type="GO" id="GO:0051775">
    <property type="term" value="P:response to redox state"/>
    <property type="evidence" value="ECO:0007669"/>
    <property type="project" value="InterPro"/>
</dbReference>
<protein>
    <recommendedName>
        <fullName evidence="7">Redox-sensing transcriptional repressor Rex</fullName>
    </recommendedName>
</protein>
<evidence type="ECO:0000313" key="9">
    <source>
        <dbReference type="EMBL" id="SDO95202.1"/>
    </source>
</evidence>
<dbReference type="HAMAP" id="MF_01131">
    <property type="entry name" value="Rex"/>
    <property type="match status" value="1"/>
</dbReference>
<dbReference type="GO" id="GO:0003700">
    <property type="term" value="F:DNA-binding transcription factor activity"/>
    <property type="evidence" value="ECO:0007669"/>
    <property type="project" value="UniProtKB-UniRule"/>
</dbReference>
<feature type="binding site" evidence="7">
    <location>
        <begin position="123"/>
        <end position="128"/>
    </location>
    <ligand>
        <name>NAD(+)</name>
        <dbReference type="ChEBI" id="CHEBI:57540"/>
    </ligand>
</feature>
<keyword evidence="5 7" id="KW-0238">DNA-binding</keyword>
<dbReference type="PANTHER" id="PTHR35786:SF1">
    <property type="entry name" value="REDOX-SENSING TRANSCRIPTIONAL REPRESSOR REX 1"/>
    <property type="match status" value="1"/>
</dbReference>
<dbReference type="Proteomes" id="UP000198741">
    <property type="component" value="Chromosome I"/>
</dbReference>
<dbReference type="Pfam" id="PF02629">
    <property type="entry name" value="CoA_binding"/>
    <property type="match status" value="1"/>
</dbReference>
<dbReference type="AlphaFoldDB" id="A0A1H0NQY4"/>
<evidence type="ECO:0000256" key="2">
    <source>
        <dbReference type="ARBA" id="ARBA00022491"/>
    </source>
</evidence>
<dbReference type="InterPro" id="IPR036291">
    <property type="entry name" value="NAD(P)-bd_dom_sf"/>
</dbReference>
<keyword evidence="6 7" id="KW-0804">Transcription</keyword>
<dbReference type="OrthoDB" id="9784760at2"/>